<dbReference type="InParanoid" id="A0A3B1K620"/>
<dbReference type="Pfam" id="PF15295">
    <property type="entry name" value="CCDC50_N"/>
    <property type="match status" value="1"/>
</dbReference>
<proteinExistence type="predicted"/>
<feature type="compositionally biased region" description="Basic and acidic residues" evidence="2">
    <location>
        <begin position="451"/>
        <end position="468"/>
    </location>
</feature>
<organism evidence="4 5">
    <name type="scientific">Astyanax mexicanus</name>
    <name type="common">Blind cave fish</name>
    <name type="synonym">Astyanax fasciatus mexicanus</name>
    <dbReference type="NCBI Taxonomy" id="7994"/>
    <lineage>
        <taxon>Eukaryota</taxon>
        <taxon>Metazoa</taxon>
        <taxon>Chordata</taxon>
        <taxon>Craniata</taxon>
        <taxon>Vertebrata</taxon>
        <taxon>Euteleostomi</taxon>
        <taxon>Actinopterygii</taxon>
        <taxon>Neopterygii</taxon>
        <taxon>Teleostei</taxon>
        <taxon>Ostariophysi</taxon>
        <taxon>Characiformes</taxon>
        <taxon>Characoidei</taxon>
        <taxon>Acestrorhamphidae</taxon>
        <taxon>Acestrorhamphinae</taxon>
        <taxon>Astyanax</taxon>
    </lineage>
</organism>
<reference evidence="4" key="4">
    <citation type="submission" date="2025-09" db="UniProtKB">
        <authorList>
            <consortium name="Ensembl"/>
        </authorList>
    </citation>
    <scope>IDENTIFICATION</scope>
</reference>
<evidence type="ECO:0000313" key="5">
    <source>
        <dbReference type="Proteomes" id="UP000018467"/>
    </source>
</evidence>
<evidence type="ECO:0000313" key="4">
    <source>
        <dbReference type="Ensembl" id="ENSAMXP00000049059.1"/>
    </source>
</evidence>
<keyword evidence="1" id="KW-0175">Coiled coil</keyword>
<feature type="region of interest" description="Disordered" evidence="2">
    <location>
        <begin position="136"/>
        <end position="549"/>
    </location>
</feature>
<dbReference type="InterPro" id="IPR039303">
    <property type="entry name" value="CCDC50"/>
</dbReference>
<feature type="compositionally biased region" description="Basic and acidic residues" evidence="2">
    <location>
        <begin position="166"/>
        <end position="341"/>
    </location>
</feature>
<dbReference type="InterPro" id="IPR029311">
    <property type="entry name" value="CCDC50_N"/>
</dbReference>
<protein>
    <submittedName>
        <fullName evidence="4">Coiled-coil domain containing 50a</fullName>
    </submittedName>
</protein>
<keyword evidence="5" id="KW-1185">Reference proteome</keyword>
<feature type="domain" description="Coiled-coil" evidence="3">
    <location>
        <begin position="5"/>
        <end position="129"/>
    </location>
</feature>
<feature type="compositionally biased region" description="Basic and acidic residues" evidence="2">
    <location>
        <begin position="418"/>
        <end position="441"/>
    </location>
</feature>
<dbReference type="AlphaFoldDB" id="A0A3B1K620"/>
<dbReference type="Proteomes" id="UP000018467">
    <property type="component" value="Unassembled WGS sequence"/>
</dbReference>
<evidence type="ECO:0000256" key="1">
    <source>
        <dbReference type="ARBA" id="ARBA00023054"/>
    </source>
</evidence>
<feature type="compositionally biased region" description="Basic and acidic residues" evidence="2">
    <location>
        <begin position="523"/>
        <end position="537"/>
    </location>
</feature>
<evidence type="ECO:0000259" key="3">
    <source>
        <dbReference type="Pfam" id="PF15295"/>
    </source>
</evidence>
<reference evidence="5" key="1">
    <citation type="submission" date="2013-03" db="EMBL/GenBank/DDBJ databases">
        <authorList>
            <person name="Jeffery W."/>
            <person name="Warren W."/>
            <person name="Wilson R.K."/>
        </authorList>
    </citation>
    <scope>NUCLEOTIDE SEQUENCE</scope>
    <source>
        <strain evidence="5">female</strain>
    </source>
</reference>
<reference evidence="4" key="3">
    <citation type="submission" date="2025-08" db="UniProtKB">
        <authorList>
            <consortium name="Ensembl"/>
        </authorList>
    </citation>
    <scope>IDENTIFICATION</scope>
</reference>
<name>A0A3B1K620_ASTMX</name>
<reference evidence="5" key="2">
    <citation type="journal article" date="2014" name="Nat. Commun.">
        <title>The cavefish genome reveals candidate genes for eye loss.</title>
        <authorList>
            <person name="McGaugh S.E."/>
            <person name="Gross J.B."/>
            <person name="Aken B."/>
            <person name="Blin M."/>
            <person name="Borowsky R."/>
            <person name="Chalopin D."/>
            <person name="Hinaux H."/>
            <person name="Jeffery W.R."/>
            <person name="Keene A."/>
            <person name="Ma L."/>
            <person name="Minx P."/>
            <person name="Murphy D."/>
            <person name="O'Quin K.E."/>
            <person name="Retaux S."/>
            <person name="Rohner N."/>
            <person name="Searle S.M."/>
            <person name="Stahl B.A."/>
            <person name="Tabin C."/>
            <person name="Volff J.N."/>
            <person name="Yoshizawa M."/>
            <person name="Warren W.C."/>
        </authorList>
    </citation>
    <scope>NUCLEOTIDE SEQUENCE [LARGE SCALE GENOMIC DNA]</scope>
    <source>
        <strain evidence="5">female</strain>
    </source>
</reference>
<sequence length="695" mass="83465">MEDLSIDQKKLPGVKEVCRDFAVLEDHCLAHNLQEQEIENHLASNIHKNRLVQQDLRVAKRLQEEEDLRAKAQNRKQHKDIERIDNEMAQEIQDQLVWQAEQQRQQEEKDEAIARKLQEREMKEERKRKKQLEANFEEQYYEDKGAYRPTSDPRMLNPSPDSPASSRERIRDLSRGRSPDHRSPKLDQKRQHDRYAEHYPTETGRSRPADIHNSEGTRAKHDGRGRRPEKYMPENSRYPEEYLSERGRHLEAEYSEPRRQDKKYQTREQWDEPHFDQEPVVAMKERPYRDKSADGDKTRNREKDRARRKDQDRERERERERDGRRNRDMVQQYRDREKSPDKLLNVDISQDQRLHPEMELDMDRNGYRSRDGDQDKERDARRNRDKVQQYRERDKSPDKLLNVDTGRNQLLQLEMDLDMDKNVYRPKSREKDLDKERDRRRDKERHREKHRIKDRDRDRDRSRGRELDSPNLPSTSNRAWSDGSLEDAENGRRHRTNSGSNEVFEGPSTSRGHSGEPRSPGHPNRERGRIVRGEYGVKEATQGLAQMDLREQELKDMEVARKLQEEELKGSQLDKRAAQVAQDEEIARRLMEEEKREYKRSREKEKQAMALDRQQKERRAEVDMKPTQEEVVRPRTREEYDYQRAARDNPKPSRPPPPRVHDYENVDSSYMYSDNYSPRPPSRPDAAYRGAYYRQ</sequence>
<feature type="compositionally biased region" description="Polar residues" evidence="2">
    <location>
        <begin position="666"/>
        <end position="676"/>
    </location>
</feature>
<accession>A0A3B1K620</accession>
<dbReference type="GO" id="GO:0031625">
    <property type="term" value="F:ubiquitin protein ligase binding"/>
    <property type="evidence" value="ECO:0007669"/>
    <property type="project" value="TreeGrafter"/>
</dbReference>
<feature type="compositionally biased region" description="Basic and acidic residues" evidence="2">
    <location>
        <begin position="350"/>
        <end position="398"/>
    </location>
</feature>
<feature type="region of interest" description="Disordered" evidence="2">
    <location>
        <begin position="594"/>
        <end position="695"/>
    </location>
</feature>
<feature type="compositionally biased region" description="Polar residues" evidence="2">
    <location>
        <begin position="497"/>
        <end position="512"/>
    </location>
</feature>
<dbReference type="Bgee" id="ENSAMXG00000031138">
    <property type="expression patterns" value="Expressed in pharyngeal gill and 14 other cell types or tissues"/>
</dbReference>
<feature type="compositionally biased region" description="Basic and acidic residues" evidence="2">
    <location>
        <begin position="594"/>
        <end position="651"/>
    </location>
</feature>
<dbReference type="GeneTree" id="ENSGT00390000011058"/>
<dbReference type="GO" id="GO:0005737">
    <property type="term" value="C:cytoplasm"/>
    <property type="evidence" value="ECO:0007669"/>
    <property type="project" value="TreeGrafter"/>
</dbReference>
<dbReference type="Ensembl" id="ENSAMXT00000053897.1">
    <property type="protein sequence ID" value="ENSAMXP00000049059.1"/>
    <property type="gene ID" value="ENSAMXG00000031138.1"/>
</dbReference>
<dbReference type="PANTHER" id="PTHR22115">
    <property type="entry name" value="C3ORF6 PROTEIN-RELATED"/>
    <property type="match status" value="1"/>
</dbReference>
<evidence type="ECO:0000256" key="2">
    <source>
        <dbReference type="SAM" id="MobiDB-lite"/>
    </source>
</evidence>
<dbReference type="PANTHER" id="PTHR22115:SF1">
    <property type="entry name" value="COILED-COIL DOMAIN-CONTAINING PROTEIN 50"/>
    <property type="match status" value="1"/>
</dbReference>